<name>A0ABN2AG83_9ACTN</name>
<protein>
    <submittedName>
        <fullName evidence="3">CoA transferase</fullName>
    </submittedName>
</protein>
<dbReference type="InterPro" id="IPR044855">
    <property type="entry name" value="CoA-Trfase_III_dom3_sf"/>
</dbReference>
<dbReference type="Gene3D" id="3.30.1540.10">
    <property type="entry name" value="formyl-coa transferase, domain 3"/>
    <property type="match status" value="1"/>
</dbReference>
<dbReference type="PANTHER" id="PTHR48228">
    <property type="entry name" value="SUCCINYL-COA--D-CITRAMALATE COA-TRANSFERASE"/>
    <property type="match status" value="1"/>
</dbReference>
<sequence>MTAAALEGLRVLEVGHIISGPFCGHLFADQGAEVIKVEPAEGDAMRTWGGMYKGVGLYWPVIGRGKKSVTMDLRTPADQVLFRELARTADVVIENFRPGTLERWGVGPDDLRAVNPDLILVRITGYGQTGPMRDVAGFGSIAEAMSGFRHLSGEPDRPPVRVGVSIGDALAGTQGFVGALLALLAGHLRPDRPRGQVVDVALYEAMWMYMEGIVPEFAKLGQVRGPSGPLLPGIAPSSVYPTLDGQWVVMGANKDNVFARLAEVMSRPDWVATDGPYRAHGQRGAAQLELDAAIAEWTARHGIDELLALLEDAGVPAGRIYTAPDILADPHYRAREMVIDVATPALDDETVPMQGVVPKLSHTPGRVSRGAPRLGEHNAELLDELRAEVAERLAATGS</sequence>
<keyword evidence="2 3" id="KW-0808">Transferase</keyword>
<accession>A0ABN2AG83</accession>
<dbReference type="GO" id="GO:0016740">
    <property type="term" value="F:transferase activity"/>
    <property type="evidence" value="ECO:0007669"/>
    <property type="project" value="UniProtKB-KW"/>
</dbReference>
<evidence type="ECO:0000313" key="4">
    <source>
        <dbReference type="Proteomes" id="UP001500842"/>
    </source>
</evidence>
<dbReference type="InterPro" id="IPR023606">
    <property type="entry name" value="CoA-Trfase_III_dom_1_sf"/>
</dbReference>
<comment type="similarity">
    <text evidence="1">Belongs to the CoA-transferase III family.</text>
</comment>
<gene>
    <name evidence="3" type="ORF">GCM10009788_23390</name>
</gene>
<dbReference type="RefSeq" id="WP_141005725.1">
    <property type="nucleotide sequence ID" value="NZ_BAAAOR010000016.1"/>
</dbReference>
<dbReference type="Pfam" id="PF02515">
    <property type="entry name" value="CoA_transf_3"/>
    <property type="match status" value="1"/>
</dbReference>
<organism evidence="3 4">
    <name type="scientific">Nocardioides humi</name>
    <dbReference type="NCBI Taxonomy" id="449461"/>
    <lineage>
        <taxon>Bacteria</taxon>
        <taxon>Bacillati</taxon>
        <taxon>Actinomycetota</taxon>
        <taxon>Actinomycetes</taxon>
        <taxon>Propionibacteriales</taxon>
        <taxon>Nocardioidaceae</taxon>
        <taxon>Nocardioides</taxon>
    </lineage>
</organism>
<dbReference type="SUPFAM" id="SSF89796">
    <property type="entry name" value="CoA-transferase family III (CaiB/BaiF)"/>
    <property type="match status" value="1"/>
</dbReference>
<dbReference type="InterPro" id="IPR050509">
    <property type="entry name" value="CoA-transferase_III"/>
</dbReference>
<dbReference type="Gene3D" id="3.40.50.10540">
    <property type="entry name" value="Crotonobetainyl-coa:carnitine coa-transferase, domain 1"/>
    <property type="match status" value="1"/>
</dbReference>
<dbReference type="EMBL" id="BAAAOR010000016">
    <property type="protein sequence ID" value="GAA1518654.1"/>
    <property type="molecule type" value="Genomic_DNA"/>
</dbReference>
<comment type="caution">
    <text evidence="3">The sequence shown here is derived from an EMBL/GenBank/DDBJ whole genome shotgun (WGS) entry which is preliminary data.</text>
</comment>
<evidence type="ECO:0000313" key="3">
    <source>
        <dbReference type="EMBL" id="GAA1518654.1"/>
    </source>
</evidence>
<dbReference type="PANTHER" id="PTHR48228:SF6">
    <property type="entry name" value="L-CARNITINE COA-TRANSFERASE"/>
    <property type="match status" value="1"/>
</dbReference>
<evidence type="ECO:0000256" key="1">
    <source>
        <dbReference type="ARBA" id="ARBA00008383"/>
    </source>
</evidence>
<dbReference type="Proteomes" id="UP001500842">
    <property type="component" value="Unassembled WGS sequence"/>
</dbReference>
<keyword evidence="4" id="KW-1185">Reference proteome</keyword>
<evidence type="ECO:0000256" key="2">
    <source>
        <dbReference type="ARBA" id="ARBA00022679"/>
    </source>
</evidence>
<reference evidence="3 4" key="1">
    <citation type="journal article" date="2019" name="Int. J. Syst. Evol. Microbiol.">
        <title>The Global Catalogue of Microorganisms (GCM) 10K type strain sequencing project: providing services to taxonomists for standard genome sequencing and annotation.</title>
        <authorList>
            <consortium name="The Broad Institute Genomics Platform"/>
            <consortium name="The Broad Institute Genome Sequencing Center for Infectious Disease"/>
            <person name="Wu L."/>
            <person name="Ma J."/>
        </authorList>
    </citation>
    <scope>NUCLEOTIDE SEQUENCE [LARGE SCALE GENOMIC DNA]</scope>
    <source>
        <strain evidence="3 4">JCM 14942</strain>
    </source>
</reference>
<proteinExistence type="inferred from homology"/>
<dbReference type="InterPro" id="IPR003673">
    <property type="entry name" value="CoA-Trfase_fam_III"/>
</dbReference>